<dbReference type="Proteomes" id="UP000032233">
    <property type="component" value="Unassembled WGS sequence"/>
</dbReference>
<evidence type="ECO:0000313" key="3">
    <source>
        <dbReference type="Proteomes" id="UP000032233"/>
    </source>
</evidence>
<sequence>MTFKQAFLKSPGPDSGKAAFVLWLKGFCMGGADIIPGVSGGTIAFITGIYSQLIDAIRSFNLVFIKKIITLDLKSALAEAHLRFLLPLLFGIGLAIVSTSRIIHYFLDKHPVEIWSLFFGLIAASIVVVGRQLKSVKPAALGVGLLGVLVGYLVVGMIPVTTPDKLWFVFICGVISICAMILPGISGAFILLLLGKYAYITGAMKNPFDLGNLLIILVFLCGAALGLSGFSRVLHFLFSKFHDATIAMLTGFMLGAMRKIWPWKEVLETRVIRGKEYVLAEQNVLPPAWDGDFFLAVGLMLLGFILVLALDRLSRKGGS</sequence>
<evidence type="ECO:0000256" key="1">
    <source>
        <dbReference type="SAM" id="Phobius"/>
    </source>
</evidence>
<evidence type="ECO:0008006" key="4">
    <source>
        <dbReference type="Google" id="ProtNLM"/>
    </source>
</evidence>
<feature type="transmembrane region" description="Helical" evidence="1">
    <location>
        <begin position="112"/>
        <end position="129"/>
    </location>
</feature>
<keyword evidence="1" id="KW-0812">Transmembrane</keyword>
<keyword evidence="1" id="KW-0472">Membrane</keyword>
<dbReference type="InParanoid" id="A0A0D2GJV4"/>
<organism evidence="2 3">
    <name type="scientific">Dethiosulfatarculus sandiegensis</name>
    <dbReference type="NCBI Taxonomy" id="1429043"/>
    <lineage>
        <taxon>Bacteria</taxon>
        <taxon>Pseudomonadati</taxon>
        <taxon>Thermodesulfobacteriota</taxon>
        <taxon>Desulfarculia</taxon>
        <taxon>Desulfarculales</taxon>
        <taxon>Desulfarculaceae</taxon>
        <taxon>Dethiosulfatarculus</taxon>
    </lineage>
</organism>
<feature type="transmembrane region" description="Helical" evidence="1">
    <location>
        <begin position="141"/>
        <end position="160"/>
    </location>
</feature>
<dbReference type="RefSeq" id="WP_044347311.1">
    <property type="nucleotide sequence ID" value="NZ_AZAC01000005.1"/>
</dbReference>
<gene>
    <name evidence="2" type="ORF">X474_05975</name>
</gene>
<feature type="transmembrane region" description="Helical" evidence="1">
    <location>
        <begin position="166"/>
        <end position="194"/>
    </location>
</feature>
<feature type="transmembrane region" description="Helical" evidence="1">
    <location>
        <begin position="84"/>
        <end position="106"/>
    </location>
</feature>
<comment type="caution">
    <text evidence="2">The sequence shown here is derived from an EMBL/GenBank/DDBJ whole genome shotgun (WGS) entry which is preliminary data.</text>
</comment>
<protein>
    <recommendedName>
        <fullName evidence="4">DUF368 domain-containing protein</fullName>
    </recommendedName>
</protein>
<evidence type="ECO:0000313" key="2">
    <source>
        <dbReference type="EMBL" id="KIX15007.1"/>
    </source>
</evidence>
<dbReference type="AlphaFoldDB" id="A0A0D2GJV4"/>
<dbReference type="STRING" id="1429043.X474_05975"/>
<keyword evidence="3" id="KW-1185">Reference proteome</keyword>
<feature type="transmembrane region" description="Helical" evidence="1">
    <location>
        <begin position="293"/>
        <end position="310"/>
    </location>
</feature>
<proteinExistence type="predicted"/>
<dbReference type="PANTHER" id="PTHR37308">
    <property type="entry name" value="INTEGRAL MEMBRANE PROTEIN"/>
    <property type="match status" value="1"/>
</dbReference>
<dbReference type="OrthoDB" id="9793746at2"/>
<dbReference type="Pfam" id="PF04018">
    <property type="entry name" value="VCA0040-like"/>
    <property type="match status" value="1"/>
</dbReference>
<dbReference type="PANTHER" id="PTHR37308:SF1">
    <property type="entry name" value="POLYPRENYL-PHOSPHATE TRANSPORTER"/>
    <property type="match status" value="1"/>
</dbReference>
<keyword evidence="1" id="KW-1133">Transmembrane helix</keyword>
<dbReference type="EMBL" id="AZAC01000005">
    <property type="protein sequence ID" value="KIX15007.1"/>
    <property type="molecule type" value="Genomic_DNA"/>
</dbReference>
<feature type="transmembrane region" description="Helical" evidence="1">
    <location>
        <begin position="214"/>
        <end position="238"/>
    </location>
</feature>
<reference evidence="2 3" key="1">
    <citation type="submission" date="2013-11" db="EMBL/GenBank/DDBJ databases">
        <title>Metagenomic analysis of a methanogenic consortium involved in long chain n-alkane degradation.</title>
        <authorList>
            <person name="Davidova I.A."/>
            <person name="Callaghan A.V."/>
            <person name="Wawrik B."/>
            <person name="Pruitt S."/>
            <person name="Marks C."/>
            <person name="Duncan K.E."/>
            <person name="Suflita J.M."/>
        </authorList>
    </citation>
    <scope>NUCLEOTIDE SEQUENCE [LARGE SCALE GENOMIC DNA]</scope>
    <source>
        <strain evidence="2 3">SPR</strain>
    </source>
</reference>
<accession>A0A0D2GJV4</accession>
<dbReference type="PATRIC" id="fig|1429043.3.peg.1267"/>
<name>A0A0D2GJV4_9BACT</name>
<dbReference type="InterPro" id="IPR007163">
    <property type="entry name" value="VCA0040-like"/>
</dbReference>